<dbReference type="STRING" id="1548547.BA177_07355"/>
<evidence type="ECO:0000256" key="7">
    <source>
        <dbReference type="ARBA" id="ARBA00022795"/>
    </source>
</evidence>
<dbReference type="PANTHER" id="PTHR34982:SF1">
    <property type="entry name" value="FLAGELLAR ASSEMBLY PROTEIN FLIH"/>
    <property type="match status" value="1"/>
</dbReference>
<dbReference type="AlphaFoldDB" id="A0A193LF02"/>
<evidence type="ECO:0000313" key="13">
    <source>
        <dbReference type="Proteomes" id="UP000092695"/>
    </source>
</evidence>
<feature type="region of interest" description="Disordered" evidence="10">
    <location>
        <begin position="1"/>
        <end position="24"/>
    </location>
</feature>
<evidence type="ECO:0000313" key="12">
    <source>
        <dbReference type="EMBL" id="ANO51048.1"/>
    </source>
</evidence>
<evidence type="ECO:0000256" key="6">
    <source>
        <dbReference type="ARBA" id="ARBA00022490"/>
    </source>
</evidence>
<comment type="similarity">
    <text evidence="3">Belongs to the FliH family.</text>
</comment>
<dbReference type="PANTHER" id="PTHR34982">
    <property type="entry name" value="YOP PROTEINS TRANSLOCATION PROTEIN L"/>
    <property type="match status" value="1"/>
</dbReference>
<evidence type="ECO:0000256" key="1">
    <source>
        <dbReference type="ARBA" id="ARBA00003041"/>
    </source>
</evidence>
<organism evidence="12 13">
    <name type="scientific">Woeseia oceani</name>
    <dbReference type="NCBI Taxonomy" id="1548547"/>
    <lineage>
        <taxon>Bacteria</taxon>
        <taxon>Pseudomonadati</taxon>
        <taxon>Pseudomonadota</taxon>
        <taxon>Gammaproteobacteria</taxon>
        <taxon>Woeseiales</taxon>
        <taxon>Woeseiaceae</taxon>
        <taxon>Woeseia</taxon>
    </lineage>
</organism>
<dbReference type="GO" id="GO:0009288">
    <property type="term" value="C:bacterial-type flagellum"/>
    <property type="evidence" value="ECO:0007669"/>
    <property type="project" value="InterPro"/>
</dbReference>
<sequence length="195" mass="21583">MSDSNAAERWQVPAIDGSSGQGYPTASRLQELQEQAHEEAFAQGYAEGLKAGEQELAERVRRLDELLQAQARPLDELDEVVEQQLLELAMSAVRQLFRRELKSDPSHVIGVVREAIRLLPVACRDIKVHLHPDDAILVRESLSSSDNERAWSIVEDPLIARGGCQVSTEASQIDAQNETRLNALIASIAGNERHT</sequence>
<dbReference type="Proteomes" id="UP000092695">
    <property type="component" value="Chromosome"/>
</dbReference>
<feature type="domain" description="Flagellar assembly protein FliH/Type III secretion system HrpE" evidence="11">
    <location>
        <begin position="59"/>
        <end position="183"/>
    </location>
</feature>
<evidence type="ECO:0000256" key="10">
    <source>
        <dbReference type="SAM" id="MobiDB-lite"/>
    </source>
</evidence>
<dbReference type="InterPro" id="IPR051472">
    <property type="entry name" value="T3SS_Stator/FliH"/>
</dbReference>
<name>A0A193LF02_9GAMM</name>
<dbReference type="InterPro" id="IPR000563">
    <property type="entry name" value="Flag_FliH"/>
</dbReference>
<dbReference type="GO" id="GO:0071973">
    <property type="term" value="P:bacterial-type flagellum-dependent cell motility"/>
    <property type="evidence" value="ECO:0007669"/>
    <property type="project" value="InterPro"/>
</dbReference>
<evidence type="ECO:0000256" key="5">
    <source>
        <dbReference type="ARBA" id="ARBA00022448"/>
    </source>
</evidence>
<keyword evidence="7" id="KW-1005">Bacterial flagellum biogenesis</keyword>
<evidence type="ECO:0000256" key="8">
    <source>
        <dbReference type="ARBA" id="ARBA00022927"/>
    </source>
</evidence>
<proteinExistence type="inferred from homology"/>
<comment type="subcellular location">
    <subcellularLocation>
        <location evidence="2">Cytoplasm</location>
    </subcellularLocation>
</comment>
<keyword evidence="5" id="KW-0813">Transport</keyword>
<dbReference type="RefSeq" id="WP_068614880.1">
    <property type="nucleotide sequence ID" value="NZ_CP016268.1"/>
</dbReference>
<evidence type="ECO:0000259" key="11">
    <source>
        <dbReference type="Pfam" id="PF02108"/>
    </source>
</evidence>
<keyword evidence="6" id="KW-0963">Cytoplasm</keyword>
<keyword evidence="9" id="KW-1006">Bacterial flagellum protein export</keyword>
<evidence type="ECO:0000256" key="2">
    <source>
        <dbReference type="ARBA" id="ARBA00004496"/>
    </source>
</evidence>
<dbReference type="PRINTS" id="PR01003">
    <property type="entry name" value="FLGFLIH"/>
</dbReference>
<protein>
    <recommendedName>
        <fullName evidence="4">Flagellar assembly protein FliH</fullName>
    </recommendedName>
</protein>
<comment type="function">
    <text evidence="1">Needed for flagellar regrowth and assembly.</text>
</comment>
<dbReference type="InterPro" id="IPR018035">
    <property type="entry name" value="Flagellar_FliH/T3SS_HrpE"/>
</dbReference>
<evidence type="ECO:0000256" key="3">
    <source>
        <dbReference type="ARBA" id="ARBA00006602"/>
    </source>
</evidence>
<dbReference type="Pfam" id="PF02108">
    <property type="entry name" value="FliH"/>
    <property type="match status" value="1"/>
</dbReference>
<dbReference type="KEGG" id="woc:BA177_07355"/>
<dbReference type="GO" id="GO:0044781">
    <property type="term" value="P:bacterial-type flagellum organization"/>
    <property type="evidence" value="ECO:0007669"/>
    <property type="project" value="UniProtKB-KW"/>
</dbReference>
<reference evidence="12 13" key="1">
    <citation type="submission" date="2016-06" db="EMBL/GenBank/DDBJ databases">
        <title>Complete genome sequence of a deep-branching marine Gamma Proteobacterium Woeseia oceani type strain XK5.</title>
        <authorList>
            <person name="Mu D."/>
            <person name="Du Z."/>
        </authorList>
    </citation>
    <scope>NUCLEOTIDE SEQUENCE [LARGE SCALE GENOMIC DNA]</scope>
    <source>
        <strain evidence="12 13">XK5</strain>
    </source>
</reference>
<evidence type="ECO:0000256" key="9">
    <source>
        <dbReference type="ARBA" id="ARBA00023225"/>
    </source>
</evidence>
<keyword evidence="13" id="KW-1185">Reference proteome</keyword>
<dbReference type="GO" id="GO:0003774">
    <property type="term" value="F:cytoskeletal motor activity"/>
    <property type="evidence" value="ECO:0007669"/>
    <property type="project" value="InterPro"/>
</dbReference>
<dbReference type="EMBL" id="CP016268">
    <property type="protein sequence ID" value="ANO51048.1"/>
    <property type="molecule type" value="Genomic_DNA"/>
</dbReference>
<accession>A0A193LF02</accession>
<dbReference type="GO" id="GO:0015031">
    <property type="term" value="P:protein transport"/>
    <property type="evidence" value="ECO:0007669"/>
    <property type="project" value="UniProtKB-KW"/>
</dbReference>
<dbReference type="GO" id="GO:0005829">
    <property type="term" value="C:cytosol"/>
    <property type="evidence" value="ECO:0007669"/>
    <property type="project" value="TreeGrafter"/>
</dbReference>
<gene>
    <name evidence="12" type="ORF">BA177_07355</name>
</gene>
<evidence type="ECO:0000256" key="4">
    <source>
        <dbReference type="ARBA" id="ARBA00016507"/>
    </source>
</evidence>
<keyword evidence="8" id="KW-0653">Protein transport</keyword>